<name>A0A812RAU6_9DINO</name>
<dbReference type="OrthoDB" id="10608257at2759"/>
<sequence length="291" mass="30890">MAARLIAVPCVIGDVSNLKLIMLHVLKKERAALASGSLLASGVAAASPERAPQWMCVATPGLVFPLVVANLTWGCRGDVCEDMGRAAILLGGISFNAALYAARGLACVRWDVPGNGVPTFYKRDCSEARAENGLCGVRQLPESWSYTGVRADGVSLAALSTAPGGGWTSVLSWLRQLQLKGLQANAVPFRTCVATAGWPEALQLATGSRLREELVPTLRQRLSEDGHWRLAISSASSFDASPVTVAVLSSSCVRGGSWSDGLEASRASWRPLVAHQGELSFRRWHFGMCAA</sequence>
<dbReference type="EMBL" id="CAJNJA010018797">
    <property type="protein sequence ID" value="CAE7431591.1"/>
    <property type="molecule type" value="Genomic_DNA"/>
</dbReference>
<protein>
    <submittedName>
        <fullName evidence="1">RsmF protein</fullName>
    </submittedName>
</protein>
<comment type="caution">
    <text evidence="1">The sequence shown here is derived from an EMBL/GenBank/DDBJ whole genome shotgun (WGS) entry which is preliminary data.</text>
</comment>
<dbReference type="Proteomes" id="UP000601435">
    <property type="component" value="Unassembled WGS sequence"/>
</dbReference>
<evidence type="ECO:0000313" key="1">
    <source>
        <dbReference type="EMBL" id="CAE7431591.1"/>
    </source>
</evidence>
<gene>
    <name evidence="1" type="primary">rsmF</name>
    <name evidence="1" type="ORF">SNEC2469_LOCUS11850</name>
</gene>
<evidence type="ECO:0000313" key="2">
    <source>
        <dbReference type="Proteomes" id="UP000601435"/>
    </source>
</evidence>
<keyword evidence="2" id="KW-1185">Reference proteome</keyword>
<reference evidence="1" key="1">
    <citation type="submission" date="2021-02" db="EMBL/GenBank/DDBJ databases">
        <authorList>
            <person name="Dougan E. K."/>
            <person name="Rhodes N."/>
            <person name="Thang M."/>
            <person name="Chan C."/>
        </authorList>
    </citation>
    <scope>NUCLEOTIDE SEQUENCE</scope>
</reference>
<organism evidence="1 2">
    <name type="scientific">Symbiodinium necroappetens</name>
    <dbReference type="NCBI Taxonomy" id="1628268"/>
    <lineage>
        <taxon>Eukaryota</taxon>
        <taxon>Sar</taxon>
        <taxon>Alveolata</taxon>
        <taxon>Dinophyceae</taxon>
        <taxon>Suessiales</taxon>
        <taxon>Symbiodiniaceae</taxon>
        <taxon>Symbiodinium</taxon>
    </lineage>
</organism>
<accession>A0A812RAU6</accession>
<dbReference type="AlphaFoldDB" id="A0A812RAU6"/>
<proteinExistence type="predicted"/>